<gene>
    <name evidence="1" type="ORF">ACFSVM_00655</name>
</gene>
<reference evidence="2" key="1">
    <citation type="journal article" date="2019" name="Int. J. Syst. Evol. Microbiol.">
        <title>The Global Catalogue of Microorganisms (GCM) 10K type strain sequencing project: providing services to taxonomists for standard genome sequencing and annotation.</title>
        <authorList>
            <consortium name="The Broad Institute Genomics Platform"/>
            <consortium name="The Broad Institute Genome Sequencing Center for Infectious Disease"/>
            <person name="Wu L."/>
            <person name="Ma J."/>
        </authorList>
    </citation>
    <scope>NUCLEOTIDE SEQUENCE [LARGE SCALE GENOMIC DNA]</scope>
    <source>
        <strain evidence="2">KCTC 33849</strain>
    </source>
</reference>
<evidence type="ECO:0000313" key="2">
    <source>
        <dbReference type="Proteomes" id="UP001597540"/>
    </source>
</evidence>
<protein>
    <recommendedName>
        <fullName evidence="3">Aminoglycoside phosphotransferase domain-containing protein</fullName>
    </recommendedName>
</protein>
<dbReference type="RefSeq" id="WP_379259849.1">
    <property type="nucleotide sequence ID" value="NZ_JBHUMJ010000002.1"/>
</dbReference>
<accession>A0ABW5SGY5</accession>
<dbReference type="Proteomes" id="UP001597540">
    <property type="component" value="Unassembled WGS sequence"/>
</dbReference>
<keyword evidence="2" id="KW-1185">Reference proteome</keyword>
<evidence type="ECO:0008006" key="3">
    <source>
        <dbReference type="Google" id="ProtNLM"/>
    </source>
</evidence>
<sequence length="185" mass="21675">MKITLQHIQEILSEYRISARIVDTHHYIEQYRDHPTFRAKFILRVDFLDHKSVVMKLVQQEEHPRLIIEQQSIFSELMRRNGILTPKRYIAGEHYCISYVINDLSLDVTVEEYLGEEIKTIDIEIAGKAGQLMGRMHAISEKEGAHIKADSIFNVVGYNEVSGYERFRELGEAGQLNLMKYRRNH</sequence>
<comment type="caution">
    <text evidence="1">The sequence shown here is derived from an EMBL/GenBank/DDBJ whole genome shotgun (WGS) entry which is preliminary data.</text>
</comment>
<dbReference type="EMBL" id="JBHUMJ010000002">
    <property type="protein sequence ID" value="MFD2698965.1"/>
    <property type="molecule type" value="Genomic_DNA"/>
</dbReference>
<evidence type="ECO:0000313" key="1">
    <source>
        <dbReference type="EMBL" id="MFD2698965.1"/>
    </source>
</evidence>
<proteinExistence type="predicted"/>
<organism evidence="1 2">
    <name type="scientific">Paenibacillus shunpengii</name>
    <dbReference type="NCBI Taxonomy" id="2054424"/>
    <lineage>
        <taxon>Bacteria</taxon>
        <taxon>Bacillati</taxon>
        <taxon>Bacillota</taxon>
        <taxon>Bacilli</taxon>
        <taxon>Bacillales</taxon>
        <taxon>Paenibacillaceae</taxon>
        <taxon>Paenibacillus</taxon>
    </lineage>
</organism>
<name>A0ABW5SGY5_9BACL</name>